<dbReference type="EMBL" id="JBHTLX010000012">
    <property type="protein sequence ID" value="MFD1247986.1"/>
    <property type="molecule type" value="Genomic_DNA"/>
</dbReference>
<evidence type="ECO:0000313" key="2">
    <source>
        <dbReference type="Proteomes" id="UP001597229"/>
    </source>
</evidence>
<dbReference type="Proteomes" id="UP001597229">
    <property type="component" value="Unassembled WGS sequence"/>
</dbReference>
<evidence type="ECO:0008006" key="3">
    <source>
        <dbReference type="Google" id="ProtNLM"/>
    </source>
</evidence>
<dbReference type="RefSeq" id="WP_367918539.1">
    <property type="nucleotide sequence ID" value="NZ_BAABAC010000013.1"/>
</dbReference>
<sequence>MPIARSTVAGAVTGVVLLAGAVGFGVGLPKVSEEPTITSADLPKLPDRLDSRMQALSTVTVEDAGVTAPADKAAVPGFAERAGKGDTIAASHLATLYGAARVRSYIDAKAMGQAATTQTAPAQIAVSIVPGEAGLVIPNGPFEIQQSGANYQLSEIGGHRCAISWQQAVDPSTGMPATGTKVPASNYQAECRAERGGLAYDVFSTGLEPKELATYLDVVLERTAS</sequence>
<accession>A0ABW3VY44</accession>
<organism evidence="1 2">
    <name type="scientific">Nocardioides ginsengisoli</name>
    <dbReference type="NCBI Taxonomy" id="363868"/>
    <lineage>
        <taxon>Bacteria</taxon>
        <taxon>Bacillati</taxon>
        <taxon>Actinomycetota</taxon>
        <taxon>Actinomycetes</taxon>
        <taxon>Propionibacteriales</taxon>
        <taxon>Nocardioidaceae</taxon>
        <taxon>Nocardioides</taxon>
    </lineage>
</organism>
<evidence type="ECO:0000313" key="1">
    <source>
        <dbReference type="EMBL" id="MFD1247986.1"/>
    </source>
</evidence>
<name>A0ABW3VY44_9ACTN</name>
<protein>
    <recommendedName>
        <fullName evidence="3">Lipoprotein</fullName>
    </recommendedName>
</protein>
<gene>
    <name evidence="1" type="ORF">ACFQ3F_09320</name>
</gene>
<keyword evidence="2" id="KW-1185">Reference proteome</keyword>
<reference evidence="2" key="1">
    <citation type="journal article" date="2019" name="Int. J. Syst. Evol. Microbiol.">
        <title>The Global Catalogue of Microorganisms (GCM) 10K type strain sequencing project: providing services to taxonomists for standard genome sequencing and annotation.</title>
        <authorList>
            <consortium name="The Broad Institute Genomics Platform"/>
            <consortium name="The Broad Institute Genome Sequencing Center for Infectious Disease"/>
            <person name="Wu L."/>
            <person name="Ma J."/>
        </authorList>
    </citation>
    <scope>NUCLEOTIDE SEQUENCE [LARGE SCALE GENOMIC DNA]</scope>
    <source>
        <strain evidence="2">CCUG 52478</strain>
    </source>
</reference>
<proteinExistence type="predicted"/>
<comment type="caution">
    <text evidence="1">The sequence shown here is derived from an EMBL/GenBank/DDBJ whole genome shotgun (WGS) entry which is preliminary data.</text>
</comment>